<dbReference type="GeneID" id="75833359"/>
<name>A0A9Q0BHX9_9HYPO</name>
<feature type="compositionally biased region" description="Basic and acidic residues" evidence="1">
    <location>
        <begin position="180"/>
        <end position="194"/>
    </location>
</feature>
<reference evidence="2" key="1">
    <citation type="journal article" date="2021" name="J Fungi (Basel)">
        <title>Genomic and Metabolomic Analyses of the Marine Fungus Emericellopsis cladophorae: Insights into Saltwater Adaptability Mechanisms and Its Biosynthetic Potential.</title>
        <authorList>
            <person name="Goncalves M.F.M."/>
            <person name="Hilario S."/>
            <person name="Van de Peer Y."/>
            <person name="Esteves A.C."/>
            <person name="Alves A."/>
        </authorList>
    </citation>
    <scope>NUCLEOTIDE SEQUENCE</scope>
    <source>
        <strain evidence="2">MUM 19.33</strain>
    </source>
</reference>
<dbReference type="Proteomes" id="UP001055219">
    <property type="component" value="Unassembled WGS sequence"/>
</dbReference>
<protein>
    <submittedName>
        <fullName evidence="2">Uncharacterized protein</fullName>
    </submittedName>
</protein>
<dbReference type="RefSeq" id="XP_051366096.1">
    <property type="nucleotide sequence ID" value="XM_051508378.1"/>
</dbReference>
<feature type="compositionally biased region" description="Basic and acidic residues" evidence="1">
    <location>
        <begin position="125"/>
        <end position="134"/>
    </location>
</feature>
<keyword evidence="3" id="KW-1185">Reference proteome</keyword>
<dbReference type="EMBL" id="JAGIXG020000002">
    <property type="protein sequence ID" value="KAI6785240.1"/>
    <property type="molecule type" value="Genomic_DNA"/>
</dbReference>
<feature type="region of interest" description="Disordered" evidence="1">
    <location>
        <begin position="173"/>
        <end position="259"/>
    </location>
</feature>
<comment type="caution">
    <text evidence="2">The sequence shown here is derived from an EMBL/GenBank/DDBJ whole genome shotgun (WGS) entry which is preliminary data.</text>
</comment>
<gene>
    <name evidence="2" type="ORF">J7T54_006882</name>
</gene>
<dbReference type="AlphaFoldDB" id="A0A9Q0BHX9"/>
<dbReference type="OrthoDB" id="10359805at2759"/>
<proteinExistence type="predicted"/>
<feature type="region of interest" description="Disordered" evidence="1">
    <location>
        <begin position="105"/>
        <end position="160"/>
    </location>
</feature>
<feature type="region of interest" description="Disordered" evidence="1">
    <location>
        <begin position="488"/>
        <end position="514"/>
    </location>
</feature>
<evidence type="ECO:0000313" key="3">
    <source>
        <dbReference type="Proteomes" id="UP001055219"/>
    </source>
</evidence>
<accession>A0A9Q0BHX9</accession>
<feature type="compositionally biased region" description="Low complexity" evidence="1">
    <location>
        <begin position="219"/>
        <end position="236"/>
    </location>
</feature>
<feature type="compositionally biased region" description="Low complexity" evidence="1">
    <location>
        <begin position="113"/>
        <end position="122"/>
    </location>
</feature>
<sequence>MSAGKPPRITKKRHQSTPARQTRRRAKLPGSSPLMTGLDWRGKAQEVLPNDVQLVAHPAAPRVAAETFRQKTPPHAAFSNALPAVTDRNTVQIDQTRHSMVTADEDNRAGCPTTTNTASTTTDRQLAEHIDNHPVRRALKRRPSDKCSSDSNGDHQKQEAQETIVAARRITGLGLPQPSHDTKDDGAPSADADKAMVATATVDECLPESDGDKSETNESLSTHSPRSSTSGSPWTSFDCGNNAPRGQHSNTNGRPGHSVLKRRRCEDECEPEYSKPSKRVRWTQYNLSNDGWCEPYNDTDQVMLSDMQEEMSSEEQSSYCGPFTLELALPATVSVNDDAGQGIEHHHWPAYDPCRDVPQDGYDPCQAPGKSEPYDPEGHSLQEEYDPAVAYLGMDATLSECRSLLEDCVAYDEEINLEELGKSLATVMDIDQVTSPLSDCAGWAKNWFDKVAPFVRKSSRVADSRKSEGRPLGGLVLPSQPDACWDCCRESDTGESMDEGEDMADWDEEEEYDY</sequence>
<evidence type="ECO:0000313" key="2">
    <source>
        <dbReference type="EMBL" id="KAI6785240.1"/>
    </source>
</evidence>
<feature type="compositionally biased region" description="Acidic residues" evidence="1">
    <location>
        <begin position="493"/>
        <end position="514"/>
    </location>
</feature>
<feature type="compositionally biased region" description="Basic residues" evidence="1">
    <location>
        <begin position="8"/>
        <end position="27"/>
    </location>
</feature>
<evidence type="ECO:0000256" key="1">
    <source>
        <dbReference type="SAM" id="MobiDB-lite"/>
    </source>
</evidence>
<feature type="compositionally biased region" description="Basic and acidic residues" evidence="1">
    <location>
        <begin position="142"/>
        <end position="160"/>
    </location>
</feature>
<reference evidence="2" key="2">
    <citation type="submission" date="2022-07" db="EMBL/GenBank/DDBJ databases">
        <authorList>
            <person name="Goncalves M.F.M."/>
            <person name="Hilario S."/>
            <person name="Van De Peer Y."/>
            <person name="Esteves A.C."/>
            <person name="Alves A."/>
        </authorList>
    </citation>
    <scope>NUCLEOTIDE SEQUENCE</scope>
    <source>
        <strain evidence="2">MUM 19.33</strain>
    </source>
</reference>
<organism evidence="2 3">
    <name type="scientific">Emericellopsis cladophorae</name>
    <dbReference type="NCBI Taxonomy" id="2686198"/>
    <lineage>
        <taxon>Eukaryota</taxon>
        <taxon>Fungi</taxon>
        <taxon>Dikarya</taxon>
        <taxon>Ascomycota</taxon>
        <taxon>Pezizomycotina</taxon>
        <taxon>Sordariomycetes</taxon>
        <taxon>Hypocreomycetidae</taxon>
        <taxon>Hypocreales</taxon>
        <taxon>Bionectriaceae</taxon>
        <taxon>Emericellopsis</taxon>
    </lineage>
</organism>
<feature type="region of interest" description="Disordered" evidence="1">
    <location>
        <begin position="1"/>
        <end position="37"/>
    </location>
</feature>